<name>A0A9X3I9E4_9SPHI</name>
<protein>
    <submittedName>
        <fullName evidence="1">Carboxypeptidase-like regulatory domain-containing protein</fullName>
    </submittedName>
</protein>
<dbReference type="RefSeq" id="WP_157259032.1">
    <property type="nucleotide sequence ID" value="NZ_JAPJUH010000002.1"/>
</dbReference>
<dbReference type="EMBL" id="JAPJUH010000002">
    <property type="protein sequence ID" value="MCX3264914.1"/>
    <property type="molecule type" value="Genomic_DNA"/>
</dbReference>
<sequence>MLAIIISTYFPVHAQAQAITVSGLIKLKDGSVLPSASVRLKDAAGNILSFTSTDDKGGYSLRIPSSTALEKLYIEVNYLGLKKSTVNLQPSRLEYNFVMESAAIELADIKIKSKPILNAKGDTLSYNVRSFSQENDRSIGDVLKRMPGIEVEENGRIKYNGRNISNMYIGGDDLLDGKYALGTRTIPLDVIQSVDVMQNHQPIKVIQNRVQSDDVALNLVIKDEANLSLSGQAMLGGGLPQQYDAALNTILFNKKFKMLNVLQANDIGLDYRRDLQNLGTNGFLAGLDSDKSNPLISSGTVQEPDLPQKRYYLNNSLMVNANNLRNYSNGLQLKSNLNFLLDRNRFSYSSFSDYTLSDSIVRYTENQSAVQRPIFFGGTIKAMLNKDKYFLNNDLKINLGREATSANMSLNGLNFDQKLKTNIRDFSNDFRYSPLLKSGNVLDISWRVNFFDNPQYFQIDKGLNPLILNNDNPYMSLSENITSPLFSVNGSVSYRLISRTLRQNYKISAITETHRLNSRILLTPITGEEYPYAGDSGNNIIWKEKKFSAFAGYEWKKERLEVTFNFPLSYQIYNFSQQLQEMRKNFLVIAPAAKIKIRTSAEDFLQLNGNFNRDFGDISSIYRGAILTSYRTLQSNSGELKDEEFTGASIFYNFQRSLSMFFMNGGINYNRISSNTISTILLDNSIERSLLVPFDNNIDSWTVKAGISKYLFFINTTASLKMSWSLNQYKQFYNNEPADFNNEEKFINLGLESKILKRINLSYNGSGRFGKSYSASENSVSNTVNRFDQNLSVSGTLFKKINLSAKGRQITTKRSGFADISYLFTDLSLKWKLTKLKADLDVEINNLSDIKNYQLIQIENNRLSYGNYQLRGINGLLRATFFL</sequence>
<proteinExistence type="predicted"/>
<comment type="caution">
    <text evidence="1">The sequence shown here is derived from an EMBL/GenBank/DDBJ whole genome shotgun (WGS) entry which is preliminary data.</text>
</comment>
<reference evidence="1" key="1">
    <citation type="submission" date="2022-11" db="EMBL/GenBank/DDBJ databases">
        <authorList>
            <person name="Graham C."/>
            <person name="Newman J.D."/>
        </authorList>
    </citation>
    <scope>NUCLEOTIDE SEQUENCE</scope>
    <source>
        <strain evidence="1">DSM 19486</strain>
    </source>
</reference>
<dbReference type="InterPro" id="IPR008969">
    <property type="entry name" value="CarboxyPept-like_regulatory"/>
</dbReference>
<keyword evidence="1" id="KW-0378">Hydrolase</keyword>
<organism evidence="1 2">
    <name type="scientific">Pedobacter agri</name>
    <dbReference type="NCBI Taxonomy" id="454586"/>
    <lineage>
        <taxon>Bacteria</taxon>
        <taxon>Pseudomonadati</taxon>
        <taxon>Bacteroidota</taxon>
        <taxon>Sphingobacteriia</taxon>
        <taxon>Sphingobacteriales</taxon>
        <taxon>Sphingobacteriaceae</taxon>
        <taxon>Pedobacter</taxon>
    </lineage>
</organism>
<keyword evidence="1" id="KW-0121">Carboxypeptidase</keyword>
<dbReference type="AlphaFoldDB" id="A0A9X3I9E4"/>
<dbReference type="SUPFAM" id="SSF49464">
    <property type="entry name" value="Carboxypeptidase regulatory domain-like"/>
    <property type="match status" value="1"/>
</dbReference>
<dbReference type="Proteomes" id="UP001142592">
    <property type="component" value="Unassembled WGS sequence"/>
</dbReference>
<dbReference type="SUPFAM" id="SSF56935">
    <property type="entry name" value="Porins"/>
    <property type="match status" value="1"/>
</dbReference>
<keyword evidence="2" id="KW-1185">Reference proteome</keyword>
<evidence type="ECO:0000313" key="1">
    <source>
        <dbReference type="EMBL" id="MCX3264914.1"/>
    </source>
</evidence>
<evidence type="ECO:0000313" key="2">
    <source>
        <dbReference type="Proteomes" id="UP001142592"/>
    </source>
</evidence>
<accession>A0A9X3I9E4</accession>
<dbReference type="GO" id="GO:0004180">
    <property type="term" value="F:carboxypeptidase activity"/>
    <property type="evidence" value="ECO:0007669"/>
    <property type="project" value="UniProtKB-KW"/>
</dbReference>
<keyword evidence="1" id="KW-0645">Protease</keyword>
<gene>
    <name evidence="1" type="ORF">OQZ29_09170</name>
</gene>